<gene>
    <name evidence="1" type="primary">LOC100184172</name>
</gene>
<dbReference type="PANTHER" id="PTHR14014:SF0">
    <property type="entry name" value="TELOMERE REPEATS-BINDING BOUQUET FORMATION PROTEIN 1"/>
    <property type="match status" value="1"/>
</dbReference>
<organism evidence="1 2">
    <name type="scientific">Ciona intestinalis</name>
    <name type="common">Transparent sea squirt</name>
    <name type="synonym">Ascidia intestinalis</name>
    <dbReference type="NCBI Taxonomy" id="7719"/>
    <lineage>
        <taxon>Eukaryota</taxon>
        <taxon>Metazoa</taxon>
        <taxon>Chordata</taxon>
        <taxon>Tunicata</taxon>
        <taxon>Ascidiacea</taxon>
        <taxon>Phlebobranchia</taxon>
        <taxon>Cionidae</taxon>
        <taxon>Ciona</taxon>
    </lineage>
</organism>
<dbReference type="InterPro" id="IPR016024">
    <property type="entry name" value="ARM-type_fold"/>
</dbReference>
<dbReference type="Ensembl" id="ENSCINT00000009360.3">
    <property type="protein sequence ID" value="ENSCINP00000009360.3"/>
    <property type="gene ID" value="ENSCING00000004529.3"/>
</dbReference>
<sequence length="391" mass="43172">MADYDLNVLLEFLKPDADGSVSSSNRLSSQIYSLEALASMCSSNCSHAEEMKACGGIDLVLDLLYNATCGKLQLPCMFMLACAAEANVHVQQYLTQDKIFGLIQTAIAGNNNNDVGRTIASFFLLSLVSRNKQGQLKIFTSGCLTQLMDQFVNYYKMLANSKVGKEKIKHWNIIIKTLSYSVNIPQNEMNQNIVSKLVPWIIATIHRKHSNEVTEHCCKLLSVVIENNSQCQTIAFTSQAVEVLILLLKHSSESGNCGGECVNALSCLLQGEAATDQEKVKFITLGGLYLVMELIKQDLNEHWVLFHVNQSLNLLNLCIDGSGVSSEKIPVQKIANCVTALMDKGYGDECLNQQSIKLLSKIYNFGIKSKANVSIPKKRVKQITSKSKTRS</sequence>
<dbReference type="AlphaFoldDB" id="F7A967"/>
<dbReference type="OMA" id="CSHAEEM"/>
<dbReference type="InterPro" id="IPR042359">
    <property type="entry name" value="TERB1"/>
</dbReference>
<dbReference type="GeneTree" id="ENSGT00390000005075"/>
<evidence type="ECO:0000313" key="1">
    <source>
        <dbReference type="Ensembl" id="ENSCINP00000009360.3"/>
    </source>
</evidence>
<proteinExistence type="predicted"/>
<dbReference type="InParanoid" id="F7A967"/>
<dbReference type="GO" id="GO:0007129">
    <property type="term" value="P:homologous chromosome pairing at meiosis"/>
    <property type="evidence" value="ECO:0000318"/>
    <property type="project" value="GO_Central"/>
</dbReference>
<evidence type="ECO:0000313" key="2">
    <source>
        <dbReference type="Proteomes" id="UP000008144"/>
    </source>
</evidence>
<dbReference type="HOGENOM" id="CLU_705869_0_0_1"/>
<dbReference type="Gene3D" id="1.25.10.10">
    <property type="entry name" value="Leucine-rich Repeat Variant"/>
    <property type="match status" value="1"/>
</dbReference>
<protein>
    <submittedName>
        <fullName evidence="1">Uncharacterized LOC100184172</fullName>
    </submittedName>
</protein>
<dbReference type="InterPro" id="IPR011989">
    <property type="entry name" value="ARM-like"/>
</dbReference>
<accession>F7A967</accession>
<keyword evidence="2" id="KW-1185">Reference proteome</keyword>
<dbReference type="Proteomes" id="UP000008144">
    <property type="component" value="Unassembled WGS sequence"/>
</dbReference>
<dbReference type="PANTHER" id="PTHR14014">
    <property type="entry name" value="TELOMERE REPEATS-BINDING BOUQUET FORMATION PROTEIN 1"/>
    <property type="match status" value="1"/>
</dbReference>
<reference evidence="1" key="2">
    <citation type="submission" date="2025-08" db="UniProtKB">
        <authorList>
            <consortium name="Ensembl"/>
        </authorList>
    </citation>
    <scope>IDENTIFICATION</scope>
</reference>
<name>F7A967_CIOIN</name>
<reference evidence="1" key="3">
    <citation type="submission" date="2025-09" db="UniProtKB">
        <authorList>
            <consortium name="Ensembl"/>
        </authorList>
    </citation>
    <scope>IDENTIFICATION</scope>
</reference>
<reference evidence="2" key="1">
    <citation type="journal article" date="2002" name="Science">
        <title>The draft genome of Ciona intestinalis: insights into chordate and vertebrate origins.</title>
        <authorList>
            <person name="Dehal P."/>
            <person name="Satou Y."/>
            <person name="Campbell R.K."/>
            <person name="Chapman J."/>
            <person name="Degnan B."/>
            <person name="De Tomaso A."/>
            <person name="Davidson B."/>
            <person name="Di Gregorio A."/>
            <person name="Gelpke M."/>
            <person name="Goodstein D.M."/>
            <person name="Harafuji N."/>
            <person name="Hastings K.E."/>
            <person name="Ho I."/>
            <person name="Hotta K."/>
            <person name="Huang W."/>
            <person name="Kawashima T."/>
            <person name="Lemaire P."/>
            <person name="Martinez D."/>
            <person name="Meinertzhagen I.A."/>
            <person name="Necula S."/>
            <person name="Nonaka M."/>
            <person name="Putnam N."/>
            <person name="Rash S."/>
            <person name="Saiga H."/>
            <person name="Satake M."/>
            <person name="Terry A."/>
            <person name="Yamada L."/>
            <person name="Wang H.G."/>
            <person name="Awazu S."/>
            <person name="Azumi K."/>
            <person name="Boore J."/>
            <person name="Branno M."/>
            <person name="Chin-Bow S."/>
            <person name="DeSantis R."/>
            <person name="Doyle S."/>
            <person name="Francino P."/>
            <person name="Keys D.N."/>
            <person name="Haga S."/>
            <person name="Hayashi H."/>
            <person name="Hino K."/>
            <person name="Imai K.S."/>
            <person name="Inaba K."/>
            <person name="Kano S."/>
            <person name="Kobayashi K."/>
            <person name="Kobayashi M."/>
            <person name="Lee B.I."/>
            <person name="Makabe K.W."/>
            <person name="Manohar C."/>
            <person name="Matassi G."/>
            <person name="Medina M."/>
            <person name="Mochizuki Y."/>
            <person name="Mount S."/>
            <person name="Morishita T."/>
            <person name="Miura S."/>
            <person name="Nakayama A."/>
            <person name="Nishizaka S."/>
            <person name="Nomoto H."/>
            <person name="Ohta F."/>
            <person name="Oishi K."/>
            <person name="Rigoutsos I."/>
            <person name="Sano M."/>
            <person name="Sasaki A."/>
            <person name="Sasakura Y."/>
            <person name="Shoguchi E."/>
            <person name="Shin-i T."/>
            <person name="Spagnuolo A."/>
            <person name="Stainier D."/>
            <person name="Suzuki M.M."/>
            <person name="Tassy O."/>
            <person name="Takatori N."/>
            <person name="Tokuoka M."/>
            <person name="Yagi K."/>
            <person name="Yoshizaki F."/>
            <person name="Wada S."/>
            <person name="Zhang C."/>
            <person name="Hyatt P.D."/>
            <person name="Larimer F."/>
            <person name="Detter C."/>
            <person name="Doggett N."/>
            <person name="Glavina T."/>
            <person name="Hawkins T."/>
            <person name="Richardson P."/>
            <person name="Lucas S."/>
            <person name="Kohara Y."/>
            <person name="Levine M."/>
            <person name="Satoh N."/>
            <person name="Rokhsar D.S."/>
        </authorList>
    </citation>
    <scope>NUCLEOTIDE SEQUENCE [LARGE SCALE GENOMIC DNA]</scope>
</reference>
<dbReference type="SUPFAM" id="SSF48371">
    <property type="entry name" value="ARM repeat"/>
    <property type="match status" value="1"/>
</dbReference>
<dbReference type="GO" id="GO:0070197">
    <property type="term" value="P:meiotic attachment of telomere to nuclear envelope"/>
    <property type="evidence" value="ECO:0000318"/>
    <property type="project" value="GO_Central"/>
</dbReference>